<dbReference type="SMART" id="SM00220">
    <property type="entry name" value="S_TKc"/>
    <property type="match status" value="1"/>
</dbReference>
<dbReference type="GO" id="GO:0005524">
    <property type="term" value="F:ATP binding"/>
    <property type="evidence" value="ECO:0007669"/>
    <property type="project" value="InterPro"/>
</dbReference>
<dbReference type="PROSITE" id="PS50011">
    <property type="entry name" value="PROTEIN_KINASE_DOM"/>
    <property type="match status" value="1"/>
</dbReference>
<accession>A0A7C4A022</accession>
<name>A0A7C4A022_9CYAN</name>
<dbReference type="GO" id="GO:0004672">
    <property type="term" value="F:protein kinase activity"/>
    <property type="evidence" value="ECO:0007669"/>
    <property type="project" value="InterPro"/>
</dbReference>
<dbReference type="InterPro" id="IPR011009">
    <property type="entry name" value="Kinase-like_dom_sf"/>
</dbReference>
<dbReference type="EMBL" id="DSPX01000252">
    <property type="protein sequence ID" value="HGG03668.1"/>
    <property type="molecule type" value="Genomic_DNA"/>
</dbReference>
<proteinExistence type="predicted"/>
<dbReference type="SUPFAM" id="SSF56112">
    <property type="entry name" value="Protein kinase-like (PK-like)"/>
    <property type="match status" value="1"/>
</dbReference>
<comment type="caution">
    <text evidence="2">The sequence shown here is derived from an EMBL/GenBank/DDBJ whole genome shotgun (WGS) entry which is preliminary data.</text>
</comment>
<organism evidence="2">
    <name type="scientific">Planktothricoides sp. SpSt-374</name>
    <dbReference type="NCBI Taxonomy" id="2282167"/>
    <lineage>
        <taxon>Bacteria</taxon>
        <taxon>Bacillati</taxon>
        <taxon>Cyanobacteriota</taxon>
        <taxon>Cyanophyceae</taxon>
        <taxon>Oscillatoriophycideae</taxon>
        <taxon>Oscillatoriales</taxon>
        <taxon>Oscillatoriaceae</taxon>
        <taxon>Planktothricoides</taxon>
    </lineage>
</organism>
<feature type="domain" description="Protein kinase" evidence="1">
    <location>
        <begin position="13"/>
        <end position="300"/>
    </location>
</feature>
<sequence length="622" mass="70147">MLEVYIKGKKIRIKPSQSIGKGGEADVYDIGKGQALKIFKQPDHPDYQNLPAAQAAAADRLEEQQFKLRLFPGNLPDRVVQPQELATDIIESQILGYTMQLIAGAELLLKYSDRTFRQTSGITAQTVVQIFQDLHQTVQTIHQTGAIIGDFKDLNILVKNRQAYIIDADSFQLPAFPCRVFTPRFIDPLLCQKNTSQLILAQTYNPESDWYAFALMLMQCLLFVHPYGGVYKPKNLNQQIPHDARPLHRITIFHPEVKYPKPALPYKILPDELLDYFHHLLHQDSRGQFPPHLLHNLSWRKCPLCGQEHARTTCPICTQTIPISTPALTVVRGNVTATRIFATEGIILSATIQAGKLRWLYHHRGEFQREDHQTVFSGNLDPQLQIRLQGKSTIIAKPGQLITLKPGETAQKNALDIQPAFDANQYHHYWIDGGQLLRDGTLGAEYIGDVLPGQTRFWVGETFGFGFYRAGTLSVAFVFHSRRSGIKDSVKLPPFSGQIIDVNCTFTSERCWFFCTSEASGQTLHFCTVIRDDGTIEATTMAKTGDSSWLSNWRGSCAVGNFLFVPTDEGIYRIEVQNGNIVKTKEFPDTEPFIDANTQLFAGSRELYAVKYREIIALQIHA</sequence>
<protein>
    <recommendedName>
        <fullName evidence="1">Protein kinase domain-containing protein</fullName>
    </recommendedName>
</protein>
<gene>
    <name evidence="2" type="ORF">ENR15_24285</name>
</gene>
<reference evidence="2" key="1">
    <citation type="journal article" date="2020" name="mSystems">
        <title>Genome- and Community-Level Interaction Insights into Carbon Utilization and Element Cycling Functions of Hydrothermarchaeota in Hydrothermal Sediment.</title>
        <authorList>
            <person name="Zhou Z."/>
            <person name="Liu Y."/>
            <person name="Xu W."/>
            <person name="Pan J."/>
            <person name="Luo Z.H."/>
            <person name="Li M."/>
        </authorList>
    </citation>
    <scope>NUCLEOTIDE SEQUENCE [LARGE SCALE GENOMIC DNA]</scope>
    <source>
        <strain evidence="2">SpSt-374</strain>
    </source>
</reference>
<dbReference type="AlphaFoldDB" id="A0A7C4A022"/>
<evidence type="ECO:0000259" key="1">
    <source>
        <dbReference type="PROSITE" id="PS50011"/>
    </source>
</evidence>
<dbReference type="Gene3D" id="1.10.510.10">
    <property type="entry name" value="Transferase(Phosphotransferase) domain 1"/>
    <property type="match status" value="1"/>
</dbReference>
<evidence type="ECO:0000313" key="2">
    <source>
        <dbReference type="EMBL" id="HGG03668.1"/>
    </source>
</evidence>
<dbReference type="InterPro" id="IPR000719">
    <property type="entry name" value="Prot_kinase_dom"/>
</dbReference>